<dbReference type="KEGG" id="cao:Celal_1225"/>
<protein>
    <recommendedName>
        <fullName evidence="3">STAS/SEC14 domain-containing protein</fullName>
    </recommendedName>
</protein>
<dbReference type="Proteomes" id="UP000008634">
    <property type="component" value="Chromosome"/>
</dbReference>
<dbReference type="HOGENOM" id="CLU_149784_0_0_10"/>
<organism evidence="1 2">
    <name type="scientific">Cellulophaga algicola (strain DSM 14237 / IC166 / ACAM 630)</name>
    <dbReference type="NCBI Taxonomy" id="688270"/>
    <lineage>
        <taxon>Bacteria</taxon>
        <taxon>Pseudomonadati</taxon>
        <taxon>Bacteroidota</taxon>
        <taxon>Flavobacteriia</taxon>
        <taxon>Flavobacteriales</taxon>
        <taxon>Flavobacteriaceae</taxon>
        <taxon>Cellulophaga</taxon>
    </lineage>
</organism>
<sequence length="143" mass="16588">MFQSLKNSPFYKEAFNQLSYSFGTFYLFPGFVVAEINEGVVFSWEDHGKTVTEDIGNLYDENGEGLIYITNRVHNYSVNPIGWLQFYKSKYKLKAYVIVTYSKKGYSNTLLEKLFMSANIYRFTALEKAIEWAKKECLVSTSN</sequence>
<reference evidence="1 2" key="1">
    <citation type="journal article" date="2010" name="Stand. Genomic Sci.">
        <title>Complete genome sequence of Cellulophaga algicola type strain (IC166).</title>
        <authorList>
            <person name="Abt B."/>
            <person name="Lu M."/>
            <person name="Misra M."/>
            <person name="Han C."/>
            <person name="Nolan M."/>
            <person name="Lucas S."/>
            <person name="Hammon N."/>
            <person name="Deshpande S."/>
            <person name="Cheng J.F."/>
            <person name="Tapia R."/>
            <person name="Goodwin L."/>
            <person name="Pitluck S."/>
            <person name="Liolios K."/>
            <person name="Pagani I."/>
            <person name="Ivanova N."/>
            <person name="Mavromatis K."/>
            <person name="Ovchinikova G."/>
            <person name="Pati A."/>
            <person name="Chen A."/>
            <person name="Palaniappan K."/>
            <person name="Land M."/>
            <person name="Hauser L."/>
            <person name="Chang Y.J."/>
            <person name="Jeffries C.D."/>
            <person name="Detter J.C."/>
            <person name="Brambilla E."/>
            <person name="Rohde M."/>
            <person name="Tindall B.J."/>
            <person name="Goker M."/>
            <person name="Woyke T."/>
            <person name="Bristow J."/>
            <person name="Eisen J.A."/>
            <person name="Markowitz V."/>
            <person name="Hugenholtz P."/>
            <person name="Kyrpides N.C."/>
            <person name="Klenk H.P."/>
            <person name="Lapidus A."/>
        </authorList>
    </citation>
    <scope>NUCLEOTIDE SEQUENCE [LARGE SCALE GENOMIC DNA]</scope>
    <source>
        <strain evidence="2">DSM 14237 / IC166 / ACAM 630</strain>
    </source>
</reference>
<dbReference type="eggNOG" id="ENOG5032Z8T">
    <property type="taxonomic scope" value="Bacteria"/>
</dbReference>
<evidence type="ECO:0000313" key="1">
    <source>
        <dbReference type="EMBL" id="ADV48540.1"/>
    </source>
</evidence>
<dbReference type="RefSeq" id="WP_013550024.1">
    <property type="nucleotide sequence ID" value="NC_014934.1"/>
</dbReference>
<gene>
    <name evidence="1" type="ordered locus">Celal_1225</name>
</gene>
<name>E6X787_CELAD</name>
<dbReference type="STRING" id="688270.Celal_1225"/>
<keyword evidence="2" id="KW-1185">Reference proteome</keyword>
<evidence type="ECO:0008006" key="3">
    <source>
        <dbReference type="Google" id="ProtNLM"/>
    </source>
</evidence>
<dbReference type="AlphaFoldDB" id="E6X787"/>
<dbReference type="EMBL" id="CP002453">
    <property type="protein sequence ID" value="ADV48540.1"/>
    <property type="molecule type" value="Genomic_DNA"/>
</dbReference>
<accession>E6X787</accession>
<proteinExistence type="predicted"/>
<evidence type="ECO:0000313" key="2">
    <source>
        <dbReference type="Proteomes" id="UP000008634"/>
    </source>
</evidence>
<dbReference type="OrthoDB" id="1144611at2"/>